<evidence type="ECO:0000259" key="5">
    <source>
        <dbReference type="Pfam" id="PF13336"/>
    </source>
</evidence>
<protein>
    <submittedName>
        <fullName evidence="6">Succinate CoA transferase</fullName>
        <ecNumber evidence="6">2.8.3.-</ecNumber>
    </submittedName>
</protein>
<accession>C8PKJ5</accession>
<evidence type="ECO:0000313" key="6">
    <source>
        <dbReference type="EMBL" id="EEV16604.1"/>
    </source>
</evidence>
<evidence type="ECO:0000256" key="2">
    <source>
        <dbReference type="PIRSR" id="PIRSR617821-1"/>
    </source>
</evidence>
<dbReference type="NCBIfam" id="TIGR03458">
    <property type="entry name" value="YgfH_subfam"/>
    <property type="match status" value="1"/>
</dbReference>
<dbReference type="Gene3D" id="3.40.1080.10">
    <property type="entry name" value="Glutaconate Coenzyme A-transferase"/>
    <property type="match status" value="1"/>
</dbReference>
<dbReference type="Gene3D" id="3.40.1080.20">
    <property type="entry name" value="Acetyl-CoA hydrolase/transferase C-terminal domain"/>
    <property type="match status" value="1"/>
</dbReference>
<dbReference type="GO" id="GO:0006083">
    <property type="term" value="P:acetate metabolic process"/>
    <property type="evidence" value="ECO:0007669"/>
    <property type="project" value="InterPro"/>
</dbReference>
<dbReference type="InterPro" id="IPR026888">
    <property type="entry name" value="AcetylCoA_hyd_C"/>
</dbReference>
<dbReference type="GO" id="GO:0006084">
    <property type="term" value="P:acetyl-CoA metabolic process"/>
    <property type="evidence" value="ECO:0007669"/>
    <property type="project" value="InterPro"/>
</dbReference>
<dbReference type="GO" id="GO:0003986">
    <property type="term" value="F:acetyl-CoA hydrolase activity"/>
    <property type="evidence" value="ECO:0007669"/>
    <property type="project" value="TreeGrafter"/>
</dbReference>
<gene>
    <name evidence="6" type="ORF">CAMGR0001_0217</name>
</gene>
<organism evidence="6 7">
    <name type="scientific">Campylobacter gracilis RM3268</name>
    <dbReference type="NCBI Taxonomy" id="553220"/>
    <lineage>
        <taxon>Bacteria</taxon>
        <taxon>Pseudomonadati</taxon>
        <taxon>Campylobacterota</taxon>
        <taxon>Epsilonproteobacteria</taxon>
        <taxon>Campylobacterales</taxon>
        <taxon>Campylobacteraceae</taxon>
        <taxon>Campylobacter</taxon>
    </lineage>
</organism>
<dbReference type="eggNOG" id="COG0427">
    <property type="taxonomic scope" value="Bacteria"/>
</dbReference>
<dbReference type="InterPro" id="IPR038460">
    <property type="entry name" value="AcetylCoA_hyd_C_sf"/>
</dbReference>
<dbReference type="InterPro" id="IPR017821">
    <property type="entry name" value="Succinate_CoA_transferase"/>
</dbReference>
<keyword evidence="6" id="KW-0808">Transferase</keyword>
<dbReference type="EMBL" id="ACYG01000030">
    <property type="protein sequence ID" value="EEV16604.1"/>
    <property type="molecule type" value="Genomic_DNA"/>
</dbReference>
<dbReference type="InterPro" id="IPR003702">
    <property type="entry name" value="ActCoA_hydro_N"/>
</dbReference>
<dbReference type="Gene3D" id="3.30.750.70">
    <property type="entry name" value="4-hydroxybutyrate coenzyme like domains"/>
    <property type="match status" value="1"/>
</dbReference>
<feature type="binding site" evidence="3">
    <location>
        <position position="387"/>
    </location>
    <ligand>
        <name>CoA</name>
        <dbReference type="ChEBI" id="CHEBI:57287"/>
    </ligand>
</feature>
<dbReference type="OrthoDB" id="9801795at2"/>
<dbReference type="RefSeq" id="WP_005872827.1">
    <property type="nucleotide sequence ID" value="NZ_ACYG01000030.1"/>
</dbReference>
<evidence type="ECO:0000256" key="1">
    <source>
        <dbReference type="ARBA" id="ARBA00009632"/>
    </source>
</evidence>
<sequence>MNSRVQNEYLKSKVMSAEKACELIPNGASVGFSGFVGAGCALALPQALAQRATALHEKGEPYQIEIFTGASTDPLLDGVLAKAGAVSFRAPFFTDTDMRRAINSGAVRYADVHLSSLAAQLKAGFFPHLNFAVIEVVAIKESGELVPSTSLGNNQAWLDIADRVILEVNYYQPLELEGIHDVTDLRLPPHAEDLPIKHVGDRVGSPYMHVDPAKVVAVIEARTHDRVNNFTAVDEISSAIGRNVVKFLKNEEACGRLPAKKLLPLQSGIGNVANAVLSSLQDAGYQGLQCYSEVIQDGMLDLIKRGVVGTASATALSLSPAGVEEFQKNIDFYRKHIILRSQDVSNSPALIRRLGVVSMNGMLEADIYGNVNSTNVMGSQMKNGIGGSGDFARNGYLSLFLSPSLAKDGAISAIVPFVSHVDHTEHDTQVIITEYGIADLRGKCPRERARAMISIAHPIYQDALRDYFERACAQPCAGHTPHILSEALSWHQRFKDTGSMKA</sequence>
<dbReference type="FunFam" id="3.40.1080.20:FF:000001">
    <property type="entry name" value="Acetyl-CoA hydrolase Ach1"/>
    <property type="match status" value="1"/>
</dbReference>
<dbReference type="PANTHER" id="PTHR43609">
    <property type="entry name" value="ACETYL-COA HYDROLASE"/>
    <property type="match status" value="1"/>
</dbReference>
<reference evidence="6 7" key="1">
    <citation type="submission" date="2009-07" db="EMBL/GenBank/DDBJ databases">
        <authorList>
            <person name="Madupu R."/>
            <person name="Sebastian Y."/>
            <person name="Durkin A.S."/>
            <person name="Torralba M."/>
            <person name="Methe B."/>
            <person name="Sutton G.G."/>
            <person name="Strausberg R.L."/>
            <person name="Nelson K.E."/>
        </authorList>
    </citation>
    <scope>NUCLEOTIDE SEQUENCE [LARGE SCALE GENOMIC DNA]</scope>
    <source>
        <strain evidence="6 7">RM3268</strain>
    </source>
</reference>
<comment type="caution">
    <text evidence="6">The sequence shown here is derived from an EMBL/GenBank/DDBJ whole genome shotgun (WGS) entry which is preliminary data.</text>
</comment>
<dbReference type="EC" id="2.8.3.-" evidence="6"/>
<evidence type="ECO:0000313" key="7">
    <source>
        <dbReference type="Proteomes" id="UP000005709"/>
    </source>
</evidence>
<dbReference type="InterPro" id="IPR037171">
    <property type="entry name" value="NagB/RpiA_transferase-like"/>
</dbReference>
<dbReference type="AlphaFoldDB" id="C8PKJ5"/>
<dbReference type="Pfam" id="PF02550">
    <property type="entry name" value="AcetylCoA_hydro"/>
    <property type="match status" value="1"/>
</dbReference>
<dbReference type="STRING" id="824.CGRAC_2147"/>
<evidence type="ECO:0000259" key="4">
    <source>
        <dbReference type="Pfam" id="PF02550"/>
    </source>
</evidence>
<dbReference type="InterPro" id="IPR046433">
    <property type="entry name" value="ActCoA_hydro"/>
</dbReference>
<feature type="domain" description="Acetyl-CoA hydrolase/transferase C-terminal" evidence="5">
    <location>
        <begin position="322"/>
        <end position="467"/>
    </location>
</feature>
<proteinExistence type="inferred from homology"/>
<evidence type="ECO:0000256" key="3">
    <source>
        <dbReference type="PIRSR" id="PIRSR617821-2"/>
    </source>
</evidence>
<comment type="similarity">
    <text evidence="1">Belongs to the acetyl-CoA hydrolase/transferase family.</text>
</comment>
<dbReference type="Proteomes" id="UP000005709">
    <property type="component" value="Unassembled WGS sequence"/>
</dbReference>
<feature type="binding site" evidence="3">
    <location>
        <begin position="268"/>
        <end position="272"/>
    </location>
    <ligand>
        <name>CoA</name>
        <dbReference type="ChEBI" id="CHEBI:57287"/>
    </ligand>
</feature>
<feature type="active site" description="5-glutamyl coenzyme A thioester intermediate" evidence="2">
    <location>
        <position position="293"/>
    </location>
</feature>
<feature type="binding site" evidence="3">
    <location>
        <position position="383"/>
    </location>
    <ligand>
        <name>CoA</name>
        <dbReference type="ChEBI" id="CHEBI:57287"/>
    </ligand>
</feature>
<dbReference type="PANTHER" id="PTHR43609:SF1">
    <property type="entry name" value="ACETYL-COA HYDROLASE"/>
    <property type="match status" value="1"/>
</dbReference>
<dbReference type="GO" id="GO:0008775">
    <property type="term" value="F:acetate CoA-transferase activity"/>
    <property type="evidence" value="ECO:0007669"/>
    <property type="project" value="InterPro"/>
</dbReference>
<dbReference type="Pfam" id="PF13336">
    <property type="entry name" value="AcetylCoA_hyd_C"/>
    <property type="match status" value="1"/>
</dbReference>
<keyword evidence="7" id="KW-1185">Reference proteome</keyword>
<dbReference type="SUPFAM" id="SSF100950">
    <property type="entry name" value="NagB/RpiA/CoA transferase-like"/>
    <property type="match status" value="2"/>
</dbReference>
<feature type="domain" description="Acetyl-CoA hydrolase/transferase N-terminal" evidence="4">
    <location>
        <begin position="6"/>
        <end position="220"/>
    </location>
</feature>
<name>C8PKJ5_9BACT</name>
<feature type="binding site" evidence="3">
    <location>
        <position position="407"/>
    </location>
    <ligand>
        <name>CoA</name>
        <dbReference type="ChEBI" id="CHEBI:57287"/>
    </ligand>
</feature>